<protein>
    <submittedName>
        <fullName evidence="2">AHH domain-containing protein</fullName>
    </submittedName>
</protein>
<dbReference type="InterPro" id="IPR032871">
    <property type="entry name" value="AHH_dom_containing"/>
</dbReference>
<dbReference type="Pfam" id="PF14412">
    <property type="entry name" value="AHH"/>
    <property type="match status" value="1"/>
</dbReference>
<dbReference type="RefSeq" id="WP_321546562.1">
    <property type="nucleotide sequence ID" value="NZ_JAXIVS010000004.1"/>
</dbReference>
<comment type="caution">
    <text evidence="2">The sequence shown here is derived from an EMBL/GenBank/DDBJ whole genome shotgun (WGS) entry which is preliminary data.</text>
</comment>
<gene>
    <name evidence="2" type="ORF">SYV04_15010</name>
</gene>
<sequence length="82" mass="9032">MFARAGMTLDDPANKMPLSGHYGPHPRRYHEIVLSTLDDATANCRSVVECRGALTGALQRLARQISTPGTELNQLVTRQQAR</sequence>
<dbReference type="EMBL" id="JAXIVS010000004">
    <property type="protein sequence ID" value="MDY7227722.1"/>
    <property type="molecule type" value="Genomic_DNA"/>
</dbReference>
<evidence type="ECO:0000256" key="1">
    <source>
        <dbReference type="SAM" id="MobiDB-lite"/>
    </source>
</evidence>
<accession>A0ABU5H3M1</accession>
<reference evidence="2 3" key="1">
    <citation type="submission" date="2023-12" db="EMBL/GenBank/DDBJ databases">
        <title>the genome sequence of Hyalangium sp. s54d21.</title>
        <authorList>
            <person name="Zhang X."/>
        </authorList>
    </citation>
    <scope>NUCLEOTIDE SEQUENCE [LARGE SCALE GENOMIC DNA]</scope>
    <source>
        <strain evidence="3">s54d21</strain>
    </source>
</reference>
<proteinExistence type="predicted"/>
<evidence type="ECO:0000313" key="3">
    <source>
        <dbReference type="Proteomes" id="UP001291309"/>
    </source>
</evidence>
<name>A0ABU5H3M1_9BACT</name>
<keyword evidence="3" id="KW-1185">Reference proteome</keyword>
<organism evidence="2 3">
    <name type="scientific">Hyalangium rubrum</name>
    <dbReference type="NCBI Taxonomy" id="3103134"/>
    <lineage>
        <taxon>Bacteria</taxon>
        <taxon>Pseudomonadati</taxon>
        <taxon>Myxococcota</taxon>
        <taxon>Myxococcia</taxon>
        <taxon>Myxococcales</taxon>
        <taxon>Cystobacterineae</taxon>
        <taxon>Archangiaceae</taxon>
        <taxon>Hyalangium</taxon>
    </lineage>
</organism>
<feature type="region of interest" description="Disordered" evidence="1">
    <location>
        <begin position="1"/>
        <end position="25"/>
    </location>
</feature>
<evidence type="ECO:0000313" key="2">
    <source>
        <dbReference type="EMBL" id="MDY7227722.1"/>
    </source>
</evidence>
<dbReference type="Proteomes" id="UP001291309">
    <property type="component" value="Unassembled WGS sequence"/>
</dbReference>